<evidence type="ECO:0000256" key="1">
    <source>
        <dbReference type="SAM" id="MobiDB-lite"/>
    </source>
</evidence>
<dbReference type="GeneID" id="68613410"/>
<dbReference type="AlphaFoldDB" id="A0AAV3UKT7"/>
<gene>
    <name evidence="2" type="ORF">GCM10025751_33770</name>
</gene>
<dbReference type="EMBL" id="BAABKX010000014">
    <property type="protein sequence ID" value="GAA5054799.1"/>
    <property type="molecule type" value="Genomic_DNA"/>
</dbReference>
<reference evidence="2 3" key="1">
    <citation type="journal article" date="2019" name="Int. J. Syst. Evol. Microbiol.">
        <title>The Global Catalogue of Microorganisms (GCM) 10K type strain sequencing project: providing services to taxonomists for standard genome sequencing and annotation.</title>
        <authorList>
            <consortium name="The Broad Institute Genomics Platform"/>
            <consortium name="The Broad Institute Genome Sequencing Center for Infectious Disease"/>
            <person name="Wu L."/>
            <person name="Ma J."/>
        </authorList>
    </citation>
    <scope>NUCLEOTIDE SEQUENCE [LARGE SCALE GENOMIC DNA]</scope>
    <source>
        <strain evidence="2 3">JCM 17504</strain>
    </source>
</reference>
<name>A0AAV3UKT7_9EURY</name>
<proteinExistence type="predicted"/>
<accession>A0AAV3UKT7</accession>
<sequence length="240" mass="25657">MKRTATIFVVFTVVLTGCAGFGSSAPNAEDVIAGDGVGGENDGANIAGDGGGDDEANGASNSEGETGENSFQPFRFDRPGTYTFDVMDAREGSGKLVWDIQAIDGENVTLNSIFEFGGEKHESSMTVNRDDAIIDLAFVPGGQYAVQTMYAGAMSNAYGKDLRVGQSWSFTTQDGTMAYEVTEKRTYAGIECYYSEVRIDGSVARVGCYSPDHGVAPYSAYYDENGETVLEVKLVEYEAK</sequence>
<feature type="compositionally biased region" description="Polar residues" evidence="1">
    <location>
        <begin position="62"/>
        <end position="72"/>
    </location>
</feature>
<keyword evidence="3" id="KW-1185">Reference proteome</keyword>
<evidence type="ECO:0000313" key="2">
    <source>
        <dbReference type="EMBL" id="GAA5054799.1"/>
    </source>
</evidence>
<comment type="caution">
    <text evidence="2">The sequence shown here is derived from an EMBL/GenBank/DDBJ whole genome shotgun (WGS) entry which is preliminary data.</text>
</comment>
<dbReference type="PROSITE" id="PS51257">
    <property type="entry name" value="PROKAR_LIPOPROTEIN"/>
    <property type="match status" value="1"/>
</dbReference>
<organism evidence="2 3">
    <name type="scientific">Haladaptatus pallidirubidus</name>
    <dbReference type="NCBI Taxonomy" id="1008152"/>
    <lineage>
        <taxon>Archaea</taxon>
        <taxon>Methanobacteriati</taxon>
        <taxon>Methanobacteriota</taxon>
        <taxon>Stenosarchaea group</taxon>
        <taxon>Halobacteria</taxon>
        <taxon>Halobacteriales</taxon>
        <taxon>Haladaptataceae</taxon>
        <taxon>Haladaptatus</taxon>
    </lineage>
</organism>
<protein>
    <recommendedName>
        <fullName evidence="4">Lipoprotein</fullName>
    </recommendedName>
</protein>
<evidence type="ECO:0008006" key="4">
    <source>
        <dbReference type="Google" id="ProtNLM"/>
    </source>
</evidence>
<dbReference type="Proteomes" id="UP001501729">
    <property type="component" value="Unassembled WGS sequence"/>
</dbReference>
<evidence type="ECO:0000313" key="3">
    <source>
        <dbReference type="Proteomes" id="UP001501729"/>
    </source>
</evidence>
<feature type="region of interest" description="Disordered" evidence="1">
    <location>
        <begin position="32"/>
        <end position="75"/>
    </location>
</feature>
<dbReference type="RefSeq" id="WP_227773225.1">
    <property type="nucleotide sequence ID" value="NZ_BAABKX010000014.1"/>
</dbReference>